<keyword evidence="2" id="KW-0378">Hydrolase</keyword>
<dbReference type="InterPro" id="IPR009045">
    <property type="entry name" value="Zn_M74/Hedgehog-like"/>
</dbReference>
<proteinExistence type="predicted"/>
<organism evidence="2 3">
    <name type="scientific">Paenibacillus paeoniae</name>
    <dbReference type="NCBI Taxonomy" id="2292705"/>
    <lineage>
        <taxon>Bacteria</taxon>
        <taxon>Bacillati</taxon>
        <taxon>Bacillota</taxon>
        <taxon>Bacilli</taxon>
        <taxon>Bacillales</taxon>
        <taxon>Paenibacillaceae</taxon>
        <taxon>Paenibacillus</taxon>
    </lineage>
</organism>
<keyword evidence="3" id="KW-1185">Reference proteome</keyword>
<dbReference type="Gene3D" id="3.30.1380.10">
    <property type="match status" value="1"/>
</dbReference>
<feature type="domain" description="D-alanyl-D-alanine carboxypeptidase-like core" evidence="1">
    <location>
        <begin position="86"/>
        <end position="196"/>
    </location>
</feature>
<dbReference type="PANTHER" id="PTHR34385:SF1">
    <property type="entry name" value="PEPTIDOGLYCAN L-ALANYL-D-GLUTAMATE ENDOPEPTIDASE CWLK"/>
    <property type="match status" value="1"/>
</dbReference>
<evidence type="ECO:0000313" key="3">
    <source>
        <dbReference type="Proteomes" id="UP000261905"/>
    </source>
</evidence>
<dbReference type="Pfam" id="PF02557">
    <property type="entry name" value="VanY"/>
    <property type="match status" value="1"/>
</dbReference>
<sequence>MERETKPNISYAASYPLSTTILMNREDVHRGHLLLVNASHPVQMLEEQVDLSLVTSAQHVHVLDSTIELEPVCLAHLVALMDVIHASNDIIVVSGYRSQAEQRLIYEGSLRDNGPEYTASYVALPGRSEHQTGLAVDVGERLGEALDFIAPSFPDRGKCLDFKGMAAHYGFVQRYQEGKRAFTGIACEPWHYRYVGTPHAQWMEQLNYCLEEYLEYLKNFEFSGKWLLLDNGGTRSAVYYVRAEVDGATKIPLPVCRNYQISGNNTDGFIVTLYGELTL</sequence>
<keyword evidence="2" id="KW-0121">Carboxypeptidase</keyword>
<gene>
    <name evidence="2" type="ORF">DX130_23665</name>
</gene>
<dbReference type="AlphaFoldDB" id="A0A371P1M4"/>
<accession>A0A371P1M4</accession>
<evidence type="ECO:0000313" key="2">
    <source>
        <dbReference type="EMBL" id="REK69508.1"/>
    </source>
</evidence>
<dbReference type="Proteomes" id="UP000261905">
    <property type="component" value="Unassembled WGS sequence"/>
</dbReference>
<dbReference type="GO" id="GO:0006508">
    <property type="term" value="P:proteolysis"/>
    <property type="evidence" value="ECO:0007669"/>
    <property type="project" value="InterPro"/>
</dbReference>
<dbReference type="OrthoDB" id="9792074at2"/>
<dbReference type="InterPro" id="IPR003709">
    <property type="entry name" value="VanY-like_core_dom"/>
</dbReference>
<name>A0A371P1M4_9BACL</name>
<dbReference type="EMBL" id="QUBQ01000007">
    <property type="protein sequence ID" value="REK69508.1"/>
    <property type="molecule type" value="Genomic_DNA"/>
</dbReference>
<dbReference type="RefSeq" id="WP_116049593.1">
    <property type="nucleotide sequence ID" value="NZ_QUBQ01000007.1"/>
</dbReference>
<protein>
    <submittedName>
        <fullName evidence="2">D-alanyl-D-alanine carboxypeptidase family protein</fullName>
    </submittedName>
</protein>
<comment type="caution">
    <text evidence="2">The sequence shown here is derived from an EMBL/GenBank/DDBJ whole genome shotgun (WGS) entry which is preliminary data.</text>
</comment>
<dbReference type="InterPro" id="IPR052179">
    <property type="entry name" value="DD-CPase-like"/>
</dbReference>
<dbReference type="PANTHER" id="PTHR34385">
    <property type="entry name" value="D-ALANYL-D-ALANINE CARBOXYPEPTIDASE"/>
    <property type="match status" value="1"/>
</dbReference>
<evidence type="ECO:0000259" key="1">
    <source>
        <dbReference type="Pfam" id="PF02557"/>
    </source>
</evidence>
<dbReference type="GO" id="GO:0004180">
    <property type="term" value="F:carboxypeptidase activity"/>
    <property type="evidence" value="ECO:0007669"/>
    <property type="project" value="UniProtKB-KW"/>
</dbReference>
<dbReference type="Gene3D" id="3.30.200.180">
    <property type="match status" value="1"/>
</dbReference>
<keyword evidence="2" id="KW-0645">Protease</keyword>
<dbReference type="SUPFAM" id="SSF55166">
    <property type="entry name" value="Hedgehog/DD-peptidase"/>
    <property type="match status" value="1"/>
</dbReference>
<reference evidence="2 3" key="1">
    <citation type="submission" date="2018-08" db="EMBL/GenBank/DDBJ databases">
        <title>Paenibacillus sp. M4BSY-1, whole genome shotgun sequence.</title>
        <authorList>
            <person name="Tuo L."/>
        </authorList>
    </citation>
    <scope>NUCLEOTIDE SEQUENCE [LARGE SCALE GENOMIC DNA]</scope>
    <source>
        <strain evidence="2 3">M4BSY-1</strain>
    </source>
</reference>